<name>A0A1G8QDH4_9CLOT</name>
<sequence length="134" mass="15399">MKDIEIVPFPASGYHPLVDFESWRVAVLRPCEDLLPENLNHLQKHLYTDEVFVLLSGKCALYTAGCEEIPGAIVKTEMRLHEVYNVKKGVWHTHTLCEDAEVLIIENQDTGEENSPKFSLTEQMHQRILELEKP</sequence>
<dbReference type="InterPro" id="IPR011051">
    <property type="entry name" value="RmlC_Cupin_sf"/>
</dbReference>
<evidence type="ECO:0000313" key="1">
    <source>
        <dbReference type="EMBL" id="SDJ02757.1"/>
    </source>
</evidence>
<reference evidence="1 2" key="1">
    <citation type="submission" date="2016-10" db="EMBL/GenBank/DDBJ databases">
        <authorList>
            <person name="de Groot N.N."/>
        </authorList>
    </citation>
    <scope>NUCLEOTIDE SEQUENCE [LARGE SCALE GENOMIC DNA]</scope>
    <source>
        <strain evidence="1 2">CGMCC 1.5058</strain>
    </source>
</reference>
<protein>
    <recommendedName>
        <fullName evidence="3">Cupin</fullName>
    </recommendedName>
</protein>
<dbReference type="InterPro" id="IPR014710">
    <property type="entry name" value="RmlC-like_jellyroll"/>
</dbReference>
<dbReference type="RefSeq" id="WP_031576733.1">
    <property type="nucleotide sequence ID" value="NZ_FNDZ01000006.1"/>
</dbReference>
<dbReference type="Gene3D" id="2.60.120.10">
    <property type="entry name" value="Jelly Rolls"/>
    <property type="match status" value="1"/>
</dbReference>
<evidence type="ECO:0008006" key="3">
    <source>
        <dbReference type="Google" id="ProtNLM"/>
    </source>
</evidence>
<organism evidence="1 2">
    <name type="scientific">Proteiniclasticum ruminis</name>
    <dbReference type="NCBI Taxonomy" id="398199"/>
    <lineage>
        <taxon>Bacteria</taxon>
        <taxon>Bacillati</taxon>
        <taxon>Bacillota</taxon>
        <taxon>Clostridia</taxon>
        <taxon>Eubacteriales</taxon>
        <taxon>Clostridiaceae</taxon>
        <taxon>Proteiniclasticum</taxon>
    </lineage>
</organism>
<gene>
    <name evidence="1" type="ORF">SAMN05421804_106112</name>
</gene>
<dbReference type="Proteomes" id="UP000183255">
    <property type="component" value="Unassembled WGS sequence"/>
</dbReference>
<dbReference type="EMBL" id="FNDZ01000006">
    <property type="protein sequence ID" value="SDJ02757.1"/>
    <property type="molecule type" value="Genomic_DNA"/>
</dbReference>
<dbReference type="AlphaFoldDB" id="A0A1G8QDH4"/>
<proteinExistence type="predicted"/>
<accession>A0A1G8QDH4</accession>
<dbReference type="SUPFAM" id="SSF51182">
    <property type="entry name" value="RmlC-like cupins"/>
    <property type="match status" value="1"/>
</dbReference>
<evidence type="ECO:0000313" key="2">
    <source>
        <dbReference type="Proteomes" id="UP000183255"/>
    </source>
</evidence>